<evidence type="ECO:0000256" key="1">
    <source>
        <dbReference type="SAM" id="Phobius"/>
    </source>
</evidence>
<dbReference type="AlphaFoldDB" id="A0A1G7WNN4"/>
<sequence>MRLTLISIWFQLLWFLAVIGRQETQWWLLLAVIATYLYVLLRQSIPLDRLFFVSFIGIAVDWLNVKFHLLEFPDDFLPTWLISLWFIFAWYAYNLVPVLKRFSSLAVVPVGGLLGAISYFAGYQLGAVTLPYPLGWSLTALFIEWTLIMWLIIKVVFSDRTRKKSH</sequence>
<dbReference type="InterPro" id="IPR021306">
    <property type="entry name" value="DUF2878"/>
</dbReference>
<evidence type="ECO:0000313" key="3">
    <source>
        <dbReference type="Proteomes" id="UP000198854"/>
    </source>
</evidence>
<organism evidence="2 3">
    <name type="scientific">Vibrio xiamenensis</name>
    <dbReference type="NCBI Taxonomy" id="861298"/>
    <lineage>
        <taxon>Bacteria</taxon>
        <taxon>Pseudomonadati</taxon>
        <taxon>Pseudomonadota</taxon>
        <taxon>Gammaproteobacteria</taxon>
        <taxon>Vibrionales</taxon>
        <taxon>Vibrionaceae</taxon>
        <taxon>Vibrio</taxon>
    </lineage>
</organism>
<protein>
    <recommendedName>
        <fullName evidence="4">DUF2878 domain-containing protein</fullName>
    </recommendedName>
</protein>
<dbReference type="STRING" id="861298.SAMN04488136_10277"/>
<dbReference type="Proteomes" id="UP000198854">
    <property type="component" value="Unassembled WGS sequence"/>
</dbReference>
<dbReference type="EMBL" id="FNDD01000002">
    <property type="protein sequence ID" value="SDG73607.1"/>
    <property type="molecule type" value="Genomic_DNA"/>
</dbReference>
<feature type="transmembrane region" description="Helical" evidence="1">
    <location>
        <begin position="134"/>
        <end position="157"/>
    </location>
</feature>
<proteinExistence type="predicted"/>
<gene>
    <name evidence="2" type="ORF">SAMN04488136_10277</name>
</gene>
<keyword evidence="1" id="KW-0472">Membrane</keyword>
<dbReference type="Pfam" id="PF11086">
    <property type="entry name" value="DUF2878"/>
    <property type="match status" value="1"/>
</dbReference>
<evidence type="ECO:0000313" key="2">
    <source>
        <dbReference type="EMBL" id="SDG73607.1"/>
    </source>
</evidence>
<keyword evidence="1" id="KW-1133">Transmembrane helix</keyword>
<keyword evidence="1" id="KW-0812">Transmembrane</keyword>
<evidence type="ECO:0008006" key="4">
    <source>
        <dbReference type="Google" id="ProtNLM"/>
    </source>
</evidence>
<dbReference type="RefSeq" id="WP_093268969.1">
    <property type="nucleotide sequence ID" value="NZ_FNDD01000002.1"/>
</dbReference>
<dbReference type="OrthoDB" id="6522758at2"/>
<feature type="transmembrane region" description="Helical" evidence="1">
    <location>
        <begin position="76"/>
        <end position="93"/>
    </location>
</feature>
<name>A0A1G7WNN4_9VIBR</name>
<keyword evidence="3" id="KW-1185">Reference proteome</keyword>
<accession>A0A1G7WNN4</accession>
<reference evidence="3" key="1">
    <citation type="submission" date="2016-10" db="EMBL/GenBank/DDBJ databases">
        <authorList>
            <person name="Varghese N."/>
            <person name="Submissions S."/>
        </authorList>
    </citation>
    <scope>NUCLEOTIDE SEQUENCE [LARGE SCALE GENOMIC DNA]</scope>
    <source>
        <strain evidence="3">CGMCC 1.10228</strain>
    </source>
</reference>
<feature type="transmembrane region" description="Helical" evidence="1">
    <location>
        <begin position="105"/>
        <end position="122"/>
    </location>
</feature>
<feature type="transmembrane region" description="Helical" evidence="1">
    <location>
        <begin position="25"/>
        <end position="41"/>
    </location>
</feature>